<dbReference type="Proteomes" id="UP000019132">
    <property type="component" value="Unassembled WGS sequence"/>
</dbReference>
<dbReference type="EMBL" id="GL376622">
    <property type="status" value="NOT_ANNOTATED_CDS"/>
    <property type="molecule type" value="Genomic_DNA"/>
</dbReference>
<reference evidence="2" key="1">
    <citation type="journal article" date="2010" name="Genome Biol.">
        <title>Genome sequence of the necrotrophic plant pathogen Pythium ultimum reveals original pathogenicity mechanisms and effector repertoire.</title>
        <authorList>
            <person name="Levesque C.A."/>
            <person name="Brouwer H."/>
            <person name="Cano L."/>
            <person name="Hamilton J.P."/>
            <person name="Holt C."/>
            <person name="Huitema E."/>
            <person name="Raffaele S."/>
            <person name="Robideau G.P."/>
            <person name="Thines M."/>
            <person name="Win J."/>
            <person name="Zerillo M.M."/>
            <person name="Beakes G.W."/>
            <person name="Boore J.L."/>
            <person name="Busam D."/>
            <person name="Dumas B."/>
            <person name="Ferriera S."/>
            <person name="Fuerstenberg S.I."/>
            <person name="Gachon C.M."/>
            <person name="Gaulin E."/>
            <person name="Govers F."/>
            <person name="Grenville-Briggs L."/>
            <person name="Horner N."/>
            <person name="Hostetler J."/>
            <person name="Jiang R.H."/>
            <person name="Johnson J."/>
            <person name="Krajaejun T."/>
            <person name="Lin H."/>
            <person name="Meijer H.J."/>
            <person name="Moore B."/>
            <person name="Morris P."/>
            <person name="Phuntmart V."/>
            <person name="Puiu D."/>
            <person name="Shetty J."/>
            <person name="Stajich J.E."/>
            <person name="Tripathy S."/>
            <person name="Wawra S."/>
            <person name="van West P."/>
            <person name="Whitty B.R."/>
            <person name="Coutinho P.M."/>
            <person name="Henrissat B."/>
            <person name="Martin F."/>
            <person name="Thomas P.D."/>
            <person name="Tyler B.M."/>
            <person name="De Vries R.P."/>
            <person name="Kamoun S."/>
            <person name="Yandell M."/>
            <person name="Tisserat N."/>
            <person name="Buell C.R."/>
        </authorList>
    </citation>
    <scope>NUCLEOTIDE SEQUENCE</scope>
    <source>
        <strain evidence="2">DAOM:BR144</strain>
    </source>
</reference>
<keyword evidence="2" id="KW-1185">Reference proteome</keyword>
<evidence type="ECO:0000313" key="1">
    <source>
        <dbReference type="EnsemblProtists" id="PYU1_T009506"/>
    </source>
</evidence>
<reference evidence="2" key="2">
    <citation type="submission" date="2010-04" db="EMBL/GenBank/DDBJ databases">
        <authorList>
            <person name="Buell R."/>
            <person name="Hamilton J."/>
            <person name="Hostetler J."/>
        </authorList>
    </citation>
    <scope>NUCLEOTIDE SEQUENCE [LARGE SCALE GENOMIC DNA]</scope>
    <source>
        <strain evidence="2">DAOM:BR144</strain>
    </source>
</reference>
<evidence type="ECO:0000313" key="2">
    <source>
        <dbReference type="Proteomes" id="UP000019132"/>
    </source>
</evidence>
<name>K3WX08_GLOUD</name>
<dbReference type="VEuPathDB" id="FungiDB:PYU1_G009488"/>
<protein>
    <submittedName>
        <fullName evidence="1">Uncharacterized protein</fullName>
    </submittedName>
</protein>
<dbReference type="InParanoid" id="K3WX08"/>
<dbReference type="HOGENOM" id="CLU_2215235_0_0_1"/>
<dbReference type="AlphaFoldDB" id="K3WX08"/>
<proteinExistence type="predicted"/>
<organism evidence="1 2">
    <name type="scientific">Globisporangium ultimum (strain ATCC 200006 / CBS 805.95 / DAOM BR144)</name>
    <name type="common">Pythium ultimum</name>
    <dbReference type="NCBI Taxonomy" id="431595"/>
    <lineage>
        <taxon>Eukaryota</taxon>
        <taxon>Sar</taxon>
        <taxon>Stramenopiles</taxon>
        <taxon>Oomycota</taxon>
        <taxon>Peronosporomycetes</taxon>
        <taxon>Pythiales</taxon>
        <taxon>Pythiaceae</taxon>
        <taxon>Globisporangium</taxon>
    </lineage>
</organism>
<dbReference type="EnsemblProtists" id="PYU1_T009506">
    <property type="protein sequence ID" value="PYU1_T009506"/>
    <property type="gene ID" value="PYU1_G009488"/>
</dbReference>
<reference evidence="1" key="3">
    <citation type="submission" date="2015-02" db="UniProtKB">
        <authorList>
            <consortium name="EnsemblProtists"/>
        </authorList>
    </citation>
    <scope>IDENTIFICATION</scope>
    <source>
        <strain evidence="1">DAOM BR144</strain>
    </source>
</reference>
<sequence>MVQAVPNRSCMSRNKHDGLDVDVRCRCQIHTLDTACLIIQGVAAGNVHLAVLGSWMWTCDSCGIVWGLCAAVAVAGICGEVFAASVGIDERSVAGCTLVSPLSFNGC</sequence>
<accession>K3WX08</accession>